<evidence type="ECO:0000256" key="4">
    <source>
        <dbReference type="ARBA" id="ARBA00022553"/>
    </source>
</evidence>
<keyword evidence="9" id="KW-0067">ATP-binding</keyword>
<keyword evidence="13" id="KW-0175">Coiled coil</keyword>
<keyword evidence="12 14" id="KW-0472">Membrane</keyword>
<dbReference type="PROSITE" id="PS50109">
    <property type="entry name" value="HIS_KIN"/>
    <property type="match status" value="1"/>
</dbReference>
<evidence type="ECO:0000313" key="18">
    <source>
        <dbReference type="EMBL" id="TCO09683.1"/>
    </source>
</evidence>
<dbReference type="SUPFAM" id="SSF55785">
    <property type="entry name" value="PYP-like sensor domain (PAS domain)"/>
    <property type="match status" value="2"/>
</dbReference>
<dbReference type="Pfam" id="PF02518">
    <property type="entry name" value="HATPase_c"/>
    <property type="match status" value="1"/>
</dbReference>
<evidence type="ECO:0000256" key="8">
    <source>
        <dbReference type="ARBA" id="ARBA00022777"/>
    </source>
</evidence>
<dbReference type="InterPro" id="IPR035965">
    <property type="entry name" value="PAS-like_dom_sf"/>
</dbReference>
<dbReference type="InterPro" id="IPR004358">
    <property type="entry name" value="Sig_transdc_His_kin-like_C"/>
</dbReference>
<dbReference type="Gene3D" id="3.30.450.20">
    <property type="entry name" value="PAS domain"/>
    <property type="match status" value="2"/>
</dbReference>
<feature type="domain" description="PAC" evidence="17">
    <location>
        <begin position="529"/>
        <end position="580"/>
    </location>
</feature>
<evidence type="ECO:0000256" key="9">
    <source>
        <dbReference type="ARBA" id="ARBA00022840"/>
    </source>
</evidence>
<evidence type="ECO:0000256" key="10">
    <source>
        <dbReference type="ARBA" id="ARBA00022989"/>
    </source>
</evidence>
<evidence type="ECO:0000313" key="19">
    <source>
        <dbReference type="Proteomes" id="UP000295221"/>
    </source>
</evidence>
<keyword evidence="6 14" id="KW-0812">Transmembrane</keyword>
<evidence type="ECO:0000259" key="17">
    <source>
        <dbReference type="PROSITE" id="PS50113"/>
    </source>
</evidence>
<dbReference type="InterPro" id="IPR005467">
    <property type="entry name" value="His_kinase_dom"/>
</dbReference>
<evidence type="ECO:0000256" key="14">
    <source>
        <dbReference type="SAM" id="Phobius"/>
    </source>
</evidence>
<dbReference type="PROSITE" id="PS50112">
    <property type="entry name" value="PAS"/>
    <property type="match status" value="2"/>
</dbReference>
<organism evidence="18 19">
    <name type="scientific">Natronoflexus pectinivorans</name>
    <dbReference type="NCBI Taxonomy" id="682526"/>
    <lineage>
        <taxon>Bacteria</taxon>
        <taxon>Pseudomonadati</taxon>
        <taxon>Bacteroidota</taxon>
        <taxon>Bacteroidia</taxon>
        <taxon>Marinilabiliales</taxon>
        <taxon>Marinilabiliaceae</taxon>
        <taxon>Natronoflexus</taxon>
    </lineage>
</organism>
<evidence type="ECO:0000256" key="1">
    <source>
        <dbReference type="ARBA" id="ARBA00000085"/>
    </source>
</evidence>
<proteinExistence type="predicted"/>
<dbReference type="CDD" id="cd00082">
    <property type="entry name" value="HisKA"/>
    <property type="match status" value="1"/>
</dbReference>
<keyword evidence="4" id="KW-0597">Phosphoprotein</keyword>
<dbReference type="InterPro" id="IPR001638">
    <property type="entry name" value="Solute-binding_3/MltF_N"/>
</dbReference>
<gene>
    <name evidence="18" type="ORF">EV194_102109</name>
</gene>
<dbReference type="Pfam" id="PF00497">
    <property type="entry name" value="SBP_bac_3"/>
    <property type="match status" value="1"/>
</dbReference>
<reference evidence="18 19" key="1">
    <citation type="submission" date="2019-03" db="EMBL/GenBank/DDBJ databases">
        <title>Genomic Encyclopedia of Type Strains, Phase IV (KMG-IV): sequencing the most valuable type-strain genomes for metagenomic binning, comparative biology and taxonomic classification.</title>
        <authorList>
            <person name="Goeker M."/>
        </authorList>
    </citation>
    <scope>NUCLEOTIDE SEQUENCE [LARGE SCALE GENOMIC DNA]</scope>
    <source>
        <strain evidence="18 19">DSM 24179</strain>
    </source>
</reference>
<dbReference type="EMBL" id="SLWK01000002">
    <property type="protein sequence ID" value="TCO09683.1"/>
    <property type="molecule type" value="Genomic_DNA"/>
</dbReference>
<dbReference type="PANTHER" id="PTHR43711">
    <property type="entry name" value="TWO-COMPONENT HISTIDINE KINASE"/>
    <property type="match status" value="1"/>
</dbReference>
<dbReference type="SUPFAM" id="SSF53850">
    <property type="entry name" value="Periplasmic binding protein-like II"/>
    <property type="match status" value="1"/>
</dbReference>
<feature type="domain" description="PAS" evidence="16">
    <location>
        <begin position="456"/>
        <end position="527"/>
    </location>
</feature>
<evidence type="ECO:0000256" key="2">
    <source>
        <dbReference type="ARBA" id="ARBA00004370"/>
    </source>
</evidence>
<dbReference type="EC" id="2.7.13.3" evidence="3"/>
<protein>
    <recommendedName>
        <fullName evidence="3">histidine kinase</fullName>
        <ecNumber evidence="3">2.7.13.3</ecNumber>
    </recommendedName>
</protein>
<keyword evidence="10 14" id="KW-1133">Transmembrane helix</keyword>
<keyword evidence="19" id="KW-1185">Reference proteome</keyword>
<evidence type="ECO:0000256" key="12">
    <source>
        <dbReference type="ARBA" id="ARBA00023136"/>
    </source>
</evidence>
<evidence type="ECO:0000256" key="6">
    <source>
        <dbReference type="ARBA" id="ARBA00022692"/>
    </source>
</evidence>
<dbReference type="InterPro" id="IPR000700">
    <property type="entry name" value="PAS-assoc_C"/>
</dbReference>
<dbReference type="GO" id="GO:0000155">
    <property type="term" value="F:phosphorelay sensor kinase activity"/>
    <property type="evidence" value="ECO:0007669"/>
    <property type="project" value="InterPro"/>
</dbReference>
<feature type="coiled-coil region" evidence="13">
    <location>
        <begin position="294"/>
        <end position="325"/>
    </location>
</feature>
<dbReference type="InterPro" id="IPR003661">
    <property type="entry name" value="HisK_dim/P_dom"/>
</dbReference>
<dbReference type="Gene3D" id="3.40.190.10">
    <property type="entry name" value="Periplasmic binding protein-like II"/>
    <property type="match status" value="2"/>
</dbReference>
<dbReference type="PRINTS" id="PR00344">
    <property type="entry name" value="BCTRLSENSOR"/>
</dbReference>
<dbReference type="SMART" id="SM00388">
    <property type="entry name" value="HisKA"/>
    <property type="match status" value="1"/>
</dbReference>
<evidence type="ECO:0000256" key="3">
    <source>
        <dbReference type="ARBA" id="ARBA00012438"/>
    </source>
</evidence>
<evidence type="ECO:0000259" key="15">
    <source>
        <dbReference type="PROSITE" id="PS50109"/>
    </source>
</evidence>
<dbReference type="GO" id="GO:0016020">
    <property type="term" value="C:membrane"/>
    <property type="evidence" value="ECO:0007669"/>
    <property type="project" value="UniProtKB-SubCell"/>
</dbReference>
<dbReference type="SMART" id="SM00387">
    <property type="entry name" value="HATPase_c"/>
    <property type="match status" value="1"/>
</dbReference>
<dbReference type="PANTHER" id="PTHR43711:SF31">
    <property type="entry name" value="HISTIDINE KINASE"/>
    <property type="match status" value="1"/>
</dbReference>
<dbReference type="FunFam" id="3.30.565.10:FF:000010">
    <property type="entry name" value="Sensor histidine kinase RcsC"/>
    <property type="match status" value="1"/>
</dbReference>
<accession>A0A4R2GL97</accession>
<dbReference type="Gene3D" id="3.30.565.10">
    <property type="entry name" value="Histidine kinase-like ATPase, C-terminal domain"/>
    <property type="match status" value="1"/>
</dbReference>
<dbReference type="Gene3D" id="1.10.287.130">
    <property type="match status" value="1"/>
</dbReference>
<dbReference type="SMART" id="SM00091">
    <property type="entry name" value="PAS"/>
    <property type="match status" value="2"/>
</dbReference>
<dbReference type="SUPFAM" id="SSF47384">
    <property type="entry name" value="Homodimeric domain of signal transducing histidine kinase"/>
    <property type="match status" value="1"/>
</dbReference>
<evidence type="ECO:0000256" key="5">
    <source>
        <dbReference type="ARBA" id="ARBA00022679"/>
    </source>
</evidence>
<name>A0A4R2GL97_9BACT</name>
<feature type="domain" description="Histidine kinase" evidence="15">
    <location>
        <begin position="605"/>
        <end position="821"/>
    </location>
</feature>
<dbReference type="GO" id="GO:0005524">
    <property type="term" value="F:ATP binding"/>
    <property type="evidence" value="ECO:0007669"/>
    <property type="project" value="UniProtKB-KW"/>
</dbReference>
<dbReference type="CDD" id="cd16922">
    <property type="entry name" value="HATPase_EvgS-ArcB-TorS-like"/>
    <property type="match status" value="1"/>
</dbReference>
<dbReference type="InterPro" id="IPR000014">
    <property type="entry name" value="PAS"/>
</dbReference>
<dbReference type="SMART" id="SM00062">
    <property type="entry name" value="PBPb"/>
    <property type="match status" value="1"/>
</dbReference>
<dbReference type="NCBIfam" id="TIGR00229">
    <property type="entry name" value="sensory_box"/>
    <property type="match status" value="2"/>
</dbReference>
<dbReference type="RefSeq" id="WP_132432410.1">
    <property type="nucleotide sequence ID" value="NZ_SLWK01000002.1"/>
</dbReference>
<comment type="catalytic activity">
    <reaction evidence="1">
        <text>ATP + protein L-histidine = ADP + protein N-phospho-L-histidine.</text>
        <dbReference type="EC" id="2.7.13.3"/>
    </reaction>
</comment>
<comment type="subcellular location">
    <subcellularLocation>
        <location evidence="2">Membrane</location>
    </subcellularLocation>
</comment>
<evidence type="ECO:0000259" key="16">
    <source>
        <dbReference type="PROSITE" id="PS50112"/>
    </source>
</evidence>
<feature type="domain" description="PAS" evidence="16">
    <location>
        <begin position="318"/>
        <end position="402"/>
    </location>
</feature>
<dbReference type="InterPro" id="IPR013655">
    <property type="entry name" value="PAS_fold_3"/>
</dbReference>
<dbReference type="InterPro" id="IPR003594">
    <property type="entry name" value="HATPase_dom"/>
</dbReference>
<keyword evidence="5" id="KW-0808">Transferase</keyword>
<dbReference type="CDD" id="cd00130">
    <property type="entry name" value="PAS"/>
    <property type="match status" value="2"/>
</dbReference>
<dbReference type="Pfam" id="PF00512">
    <property type="entry name" value="HisKA"/>
    <property type="match status" value="1"/>
</dbReference>
<comment type="caution">
    <text evidence="18">The sequence shown here is derived from an EMBL/GenBank/DDBJ whole genome shotgun (WGS) entry which is preliminary data.</text>
</comment>
<dbReference type="FunFam" id="1.10.287.130:FF:000004">
    <property type="entry name" value="Ethylene receptor 1"/>
    <property type="match status" value="1"/>
</dbReference>
<keyword evidence="8" id="KW-0418">Kinase</keyword>
<feature type="transmembrane region" description="Helical" evidence="14">
    <location>
        <begin position="268"/>
        <end position="290"/>
    </location>
</feature>
<evidence type="ECO:0000256" key="11">
    <source>
        <dbReference type="ARBA" id="ARBA00023012"/>
    </source>
</evidence>
<dbReference type="OrthoDB" id="9796457at2"/>
<evidence type="ECO:0000256" key="7">
    <source>
        <dbReference type="ARBA" id="ARBA00022741"/>
    </source>
</evidence>
<dbReference type="InterPro" id="IPR036890">
    <property type="entry name" value="HATPase_C_sf"/>
</dbReference>
<sequence length="821" mass="94032">MDRLKQIIQNISENKLIRVYSVLILFVSAQFIVNAETFRVGIYPNPPKLYFNDAGEPVGFFVDILNEIAKNEGWKLDYVEGEWEDFYLDIQGGKIDILPDVAYSSGRDTIFHFNQIPVIESWLEIFSMGEIISSVADLDGTRIGVLRGSIQELYLRDDLPNSFQLEYEVIGYRNYPELAQALAKNEVDFIIADRFFYFSGLFDSDFVSSPVVLRPSKLHFVFSPNIDLSTIEKVDQRLRVMINDPQSVYFRSLRQWLERDQADGIPGYVFLLIYILLGVIMLFVVFTLLLRSAVKSHTQLLGEKNSELEQVKNELEDQMTFLTSVVQAVPSGIYRIKMKAGSVYHESGMPIINVLYCNELFAKMVGTTVDELKANPYIPINAIHPEDRQSFLEANQRAYDRKEKFIWEGRLITNENERWHRDESIPYILPNGDVIWTGSMQDIHFRKEKEERLFESEKLFHKLAEISPVGIFRTRANGYTTYVNPRWTELSGLSFSEALGDGWLRAVHPEDLNRVVSGWKQRTLDQQPSSVEYRFLKPDRTVVWVLGFAVPEKNDDVFEGYIGTITDITERKINELILEQKNNELTKAKEKAEESDRLKSAFLANMSHEIRTPMNAIYGFSELLRTAEGDAEREEFITIIKENSHLLLGIISDILDVSRIEAGQITVSLTEFSLNEVFDSVFALFKTRVKAGKAELLIEKGAVTPSDMIYSDEVKLRQILNNLLSNAVKFTPEGKIIAGYQFKSDHIELYVKDTGVGIPENCFYQVFERFQQVNNSLTHSLKGTGLGLSIAKAYVEMLGGKIWFESQEGRGTSFYFTLPVK</sequence>
<dbReference type="SMART" id="SM00086">
    <property type="entry name" value="PAC"/>
    <property type="match status" value="1"/>
</dbReference>
<dbReference type="InterPro" id="IPR001610">
    <property type="entry name" value="PAC"/>
</dbReference>
<evidence type="ECO:0000256" key="13">
    <source>
        <dbReference type="SAM" id="Coils"/>
    </source>
</evidence>
<keyword evidence="11" id="KW-0902">Two-component regulatory system</keyword>
<dbReference type="InterPro" id="IPR036097">
    <property type="entry name" value="HisK_dim/P_sf"/>
</dbReference>
<dbReference type="Proteomes" id="UP000295221">
    <property type="component" value="Unassembled WGS sequence"/>
</dbReference>
<dbReference type="AlphaFoldDB" id="A0A4R2GL97"/>
<dbReference type="SUPFAM" id="SSF55874">
    <property type="entry name" value="ATPase domain of HSP90 chaperone/DNA topoisomerase II/histidine kinase"/>
    <property type="match status" value="1"/>
</dbReference>
<dbReference type="PROSITE" id="PS50113">
    <property type="entry name" value="PAC"/>
    <property type="match status" value="1"/>
</dbReference>
<dbReference type="InterPro" id="IPR050736">
    <property type="entry name" value="Sensor_HK_Regulatory"/>
</dbReference>
<keyword evidence="7" id="KW-0547">Nucleotide-binding</keyword>
<dbReference type="Pfam" id="PF08447">
    <property type="entry name" value="PAS_3"/>
    <property type="match status" value="2"/>
</dbReference>